<dbReference type="InterPro" id="IPR041171">
    <property type="entry name" value="SDR_Ig"/>
</dbReference>
<dbReference type="InterPro" id="IPR041033">
    <property type="entry name" value="SpaA_PFL_dom_1"/>
</dbReference>
<dbReference type="InterPro" id="IPR013783">
    <property type="entry name" value="Ig-like_fold"/>
</dbReference>
<comment type="caution">
    <text evidence="11">The sequence shown here is derived from an EMBL/GenBank/DDBJ whole genome shotgun (WGS) entry which is preliminary data.</text>
</comment>
<keyword evidence="7" id="KW-0812">Transmembrane</keyword>
<keyword evidence="4" id="KW-0732">Signal</keyword>
<evidence type="ECO:0000256" key="4">
    <source>
        <dbReference type="ARBA" id="ARBA00022729"/>
    </source>
</evidence>
<accession>A0A6L5X133</accession>
<dbReference type="Gene3D" id="2.60.40.10">
    <property type="entry name" value="Immunoglobulins"/>
    <property type="match status" value="1"/>
</dbReference>
<evidence type="ECO:0000259" key="8">
    <source>
        <dbReference type="Pfam" id="PF05738"/>
    </source>
</evidence>
<feature type="domain" description="SDR-like Ig" evidence="10">
    <location>
        <begin position="219"/>
        <end position="314"/>
    </location>
</feature>
<evidence type="ECO:0000256" key="1">
    <source>
        <dbReference type="ARBA" id="ARBA00004168"/>
    </source>
</evidence>
<evidence type="ECO:0000256" key="2">
    <source>
        <dbReference type="ARBA" id="ARBA00022512"/>
    </source>
</evidence>
<dbReference type="EMBL" id="VULZ01000002">
    <property type="protein sequence ID" value="MSS14109.1"/>
    <property type="molecule type" value="Genomic_DNA"/>
</dbReference>
<dbReference type="Pfam" id="PF17802">
    <property type="entry name" value="SpaA"/>
    <property type="match status" value="1"/>
</dbReference>
<organism evidence="11 12">
    <name type="scientific">Porcincola intestinalis</name>
    <dbReference type="NCBI Taxonomy" id="2606632"/>
    <lineage>
        <taxon>Bacteria</taxon>
        <taxon>Bacillati</taxon>
        <taxon>Bacillota</taxon>
        <taxon>Clostridia</taxon>
        <taxon>Lachnospirales</taxon>
        <taxon>Lachnospiraceae</taxon>
        <taxon>Porcincola</taxon>
    </lineage>
</organism>
<evidence type="ECO:0000313" key="11">
    <source>
        <dbReference type="EMBL" id="MSS14109.1"/>
    </source>
</evidence>
<comment type="subcellular location">
    <subcellularLocation>
        <location evidence="1">Secreted</location>
        <location evidence="1">Cell wall</location>
        <topology evidence="1">Peptidoglycan-anchor</topology>
    </subcellularLocation>
</comment>
<keyword evidence="7" id="KW-0472">Membrane</keyword>
<feature type="compositionally biased region" description="Basic and acidic residues" evidence="6">
    <location>
        <begin position="101"/>
        <end position="117"/>
    </location>
</feature>
<dbReference type="Pfam" id="PF05738">
    <property type="entry name" value="Cna_B"/>
    <property type="match status" value="3"/>
</dbReference>
<dbReference type="InterPro" id="IPR011252">
    <property type="entry name" value="Fibrogen-bd_dom1"/>
</dbReference>
<feature type="compositionally biased region" description="Polar residues" evidence="6">
    <location>
        <begin position="865"/>
        <end position="874"/>
    </location>
</feature>
<feature type="compositionally biased region" description="Polar residues" evidence="6">
    <location>
        <begin position="885"/>
        <end position="899"/>
    </location>
</feature>
<keyword evidence="12" id="KW-1185">Reference proteome</keyword>
<evidence type="ECO:0000256" key="5">
    <source>
        <dbReference type="ARBA" id="ARBA00023088"/>
    </source>
</evidence>
<dbReference type="SUPFAM" id="SSF49478">
    <property type="entry name" value="Cna protein B-type domain"/>
    <property type="match status" value="4"/>
</dbReference>
<dbReference type="CDD" id="cd00222">
    <property type="entry name" value="CollagenBindB"/>
    <property type="match status" value="3"/>
</dbReference>
<feature type="transmembrane region" description="Helical" evidence="7">
    <location>
        <begin position="39"/>
        <end position="60"/>
    </location>
</feature>
<feature type="domain" description="CNA-B" evidence="8">
    <location>
        <begin position="595"/>
        <end position="683"/>
    </location>
</feature>
<gene>
    <name evidence="11" type="ORF">FYJ35_03470</name>
</gene>
<feature type="domain" description="CNA-B" evidence="8">
    <location>
        <begin position="782"/>
        <end position="869"/>
    </location>
</feature>
<keyword evidence="7" id="KW-1133">Transmembrane helix</keyword>
<dbReference type="Proteomes" id="UP000481852">
    <property type="component" value="Unassembled WGS sequence"/>
</dbReference>
<feature type="transmembrane region" description="Helical" evidence="7">
    <location>
        <begin position="905"/>
        <end position="924"/>
    </location>
</feature>
<feature type="domain" description="CNA-B" evidence="8">
    <location>
        <begin position="691"/>
        <end position="772"/>
    </location>
</feature>
<dbReference type="Gene3D" id="2.60.40.1280">
    <property type="match status" value="1"/>
</dbReference>
<feature type="region of interest" description="Disordered" evidence="6">
    <location>
        <begin position="68"/>
        <end position="181"/>
    </location>
</feature>
<keyword evidence="5" id="KW-0572">Peptidoglycan-anchor</keyword>
<evidence type="ECO:0000256" key="7">
    <source>
        <dbReference type="SAM" id="Phobius"/>
    </source>
</evidence>
<evidence type="ECO:0000313" key="12">
    <source>
        <dbReference type="Proteomes" id="UP000481852"/>
    </source>
</evidence>
<dbReference type="AlphaFoldDB" id="A0A6L5X133"/>
<evidence type="ECO:0000256" key="3">
    <source>
        <dbReference type="ARBA" id="ARBA00022525"/>
    </source>
</evidence>
<dbReference type="Pfam" id="PF17961">
    <property type="entry name" value="Big_8"/>
    <property type="match status" value="1"/>
</dbReference>
<keyword evidence="2" id="KW-0134">Cell wall</keyword>
<dbReference type="InterPro" id="IPR008454">
    <property type="entry name" value="Collagen-bd_Cna-like_B-typ_dom"/>
</dbReference>
<keyword evidence="3" id="KW-0964">Secreted</keyword>
<evidence type="ECO:0000259" key="10">
    <source>
        <dbReference type="Pfam" id="PF17961"/>
    </source>
</evidence>
<dbReference type="Gene3D" id="2.60.40.740">
    <property type="match status" value="1"/>
</dbReference>
<dbReference type="InterPro" id="IPR008966">
    <property type="entry name" value="Adhesion_dom_sf"/>
</dbReference>
<feature type="domain" description="SpaA-like prealbumin fold" evidence="9">
    <location>
        <begin position="502"/>
        <end position="585"/>
    </location>
</feature>
<dbReference type="SUPFAM" id="SSF49401">
    <property type="entry name" value="Bacterial adhesins"/>
    <property type="match status" value="2"/>
</dbReference>
<evidence type="ECO:0000259" key="9">
    <source>
        <dbReference type="Pfam" id="PF17802"/>
    </source>
</evidence>
<feature type="compositionally biased region" description="Polar residues" evidence="6">
    <location>
        <begin position="149"/>
        <end position="158"/>
    </location>
</feature>
<sequence>MWPESKLNGKEAGSTVWDEGSGFCMEGCTMTQRKRLQKAFSLLFVLCLVFSLAGGMSASAEMTLHTGASKEAVSEETNENSEKETEKANAGQAITPVQTEGKTKTPGETAKEKDGRSTEAQGETAQPETAGCTTEAQGETAQEAGGCTTEAQGETAQPETAGESEPHDQTTEGDSGTDAWNQAPITEASAGRRGPQVQNSAITSLEALLKDGSGPVGDVDQWQVFRLNAEFKLPDLTVHEGDTTVITLPEKLKFNQTTEFDIKDGSSNVVAHAVIDGRAKNITLTYTDYAENHSDVSGSFFFYVQMDRDKVSGEETIPLNFDVSGKTVYGGDIHFKGIGEPQKSTINKSGWQLSDLSSEDHTTLQYQLLVNTAGQAIQNVTITDQIKGNGITFDTSSVVIYKGTWVAEHGDWQLKNEQTVTGNYAISWGSDGSSMTINLGNIAAPDGFVIRYKAQSNYGLSDGEVVENDAALKGGQIQPYQTHFNLTYLEAGGSAEGYKYGITIHKENENGLPLAGAKFRVVRVANNSEVGTITTDATGTGSVSGLLKDTYQIIEVEAPAGYVLSESPVEVKPEDFGTDKIAVKNSINQPVKTQVKVSKVWEDQDNQDGIRPESVTVKLLADGQETGRTAELRADHGWTAEFTDLNQYQDGREIQYRVEEVPVNGYTTEVTGDAEHGIIITNTHETETVEVSGGKTWDDNRNQDGKRPEKITVRLLADGEEKDARIVSEADGWRWNFGSLPKYKDGVEIKYTIKEDAVDGYTAAYDGYNVTNAHTPEKMSLSVRKVWADQDDQAGNRPQSVTIHLLADGKDTGNELVLSGEGGWTGSFDHLNCYQDGNEIVYTIAEDPVDGYTTAIEGDAKAGFTVTNTGTDTPDQPKEQKKNRTPNGSNTSKTGSPGTGDNSMLAGYLWLLLLSAGAIAVLLLRGRKERKR</sequence>
<feature type="compositionally biased region" description="Polar residues" evidence="6">
    <location>
        <begin position="172"/>
        <end position="181"/>
    </location>
</feature>
<dbReference type="GO" id="GO:0007155">
    <property type="term" value="P:cell adhesion"/>
    <property type="evidence" value="ECO:0007669"/>
    <property type="project" value="InterPro"/>
</dbReference>
<name>A0A6L5X133_9FIRM</name>
<feature type="region of interest" description="Disordered" evidence="6">
    <location>
        <begin position="864"/>
        <end position="899"/>
    </location>
</feature>
<protein>
    <submittedName>
        <fullName evidence="11">Cna B-type domain-containing protein</fullName>
    </submittedName>
</protein>
<feature type="compositionally biased region" description="Polar residues" evidence="6">
    <location>
        <begin position="118"/>
        <end position="140"/>
    </location>
</feature>
<proteinExistence type="predicted"/>
<reference evidence="11 12" key="1">
    <citation type="submission" date="2019-08" db="EMBL/GenBank/DDBJ databases">
        <title>In-depth cultivation of the pig gut microbiome towards novel bacterial diversity and tailored functional studies.</title>
        <authorList>
            <person name="Wylensek D."/>
            <person name="Hitch T.C.A."/>
            <person name="Clavel T."/>
        </authorList>
    </citation>
    <scope>NUCLEOTIDE SEQUENCE [LARGE SCALE GENOMIC DNA]</scope>
    <source>
        <strain evidence="11 12">Oil+RF-744-WCA-WT-11</strain>
    </source>
</reference>
<evidence type="ECO:0000256" key="6">
    <source>
        <dbReference type="SAM" id="MobiDB-lite"/>
    </source>
</evidence>
<dbReference type="Gene3D" id="2.60.40.1140">
    <property type="entry name" value="Collagen-binding surface protein Cna, B-type domain"/>
    <property type="match status" value="3"/>
</dbReference>